<evidence type="ECO:0000313" key="10">
    <source>
        <dbReference type="Proteomes" id="UP001454036"/>
    </source>
</evidence>
<feature type="domain" description="GH16" evidence="8">
    <location>
        <begin position="16"/>
        <end position="213"/>
    </location>
</feature>
<evidence type="ECO:0000313" key="9">
    <source>
        <dbReference type="EMBL" id="GAA0145282.1"/>
    </source>
</evidence>
<dbReference type="EMBL" id="BAABME010000759">
    <property type="protein sequence ID" value="GAA0145282.1"/>
    <property type="molecule type" value="Genomic_DNA"/>
</dbReference>
<keyword evidence="7" id="KW-0472">Membrane</keyword>
<dbReference type="GO" id="GO:0010411">
    <property type="term" value="P:xyloglucan metabolic process"/>
    <property type="evidence" value="ECO:0007669"/>
    <property type="project" value="InterPro"/>
</dbReference>
<dbReference type="InterPro" id="IPR016455">
    <property type="entry name" value="XTH"/>
</dbReference>
<dbReference type="InterPro" id="IPR010713">
    <property type="entry name" value="XET_C"/>
</dbReference>
<keyword evidence="6" id="KW-0964">Secreted</keyword>
<keyword evidence="7" id="KW-1133">Transmembrane helix</keyword>
<dbReference type="GO" id="GO:0016762">
    <property type="term" value="F:xyloglucan:xyloglucosyl transferase activity"/>
    <property type="evidence" value="ECO:0007669"/>
    <property type="project" value="UniProtKB-EC"/>
</dbReference>
<evidence type="ECO:0000256" key="4">
    <source>
        <dbReference type="ARBA" id="ARBA00023295"/>
    </source>
</evidence>
<comment type="similarity">
    <text evidence="6">Belongs to the glycosyl hydrolase 16 family.</text>
</comment>
<gene>
    <name evidence="9" type="ORF">LIER_05512</name>
</gene>
<sequence>MTLSMEYHVCTIIIFISFCIIFQHHVEGAGGSFNKSYYPLWGTNHFSLVGGSEVQLLFDNSSGSGFTSKLVYGSGSFQIRMKTSNKPTNGVVTTFYLNNANYGEDSKPHDEVDFEIFGITPTLQTNVFASDIGQREQRFQLWFDPSKDFHSYTLLWNNQHILFTVDEIPIRVYKRVKGVNFPTTPMRIEASTWHATWAAGDVDWSKSPFISYYQGFDVTACSPPQNCASSELPWNKQKFMELSPKQLELMRTYRNKYMTYDYCNTTANAHPECKVNI</sequence>
<keyword evidence="2 6" id="KW-0378">Hydrolase</keyword>
<dbReference type="InterPro" id="IPR000757">
    <property type="entry name" value="Beta-glucanase-like"/>
</dbReference>
<dbReference type="InterPro" id="IPR008264">
    <property type="entry name" value="Beta_glucanase"/>
</dbReference>
<keyword evidence="6" id="KW-0134">Cell wall</keyword>
<keyword evidence="6" id="KW-0961">Cell wall biogenesis/degradation</keyword>
<feature type="active site" description="Nucleophile" evidence="5">
    <location>
        <position position="111"/>
    </location>
</feature>
<feature type="active site" description="Proton donor" evidence="5">
    <location>
        <position position="115"/>
    </location>
</feature>
<evidence type="ECO:0000256" key="7">
    <source>
        <dbReference type="SAM" id="Phobius"/>
    </source>
</evidence>
<dbReference type="EC" id="2.4.1.207" evidence="6"/>
<keyword evidence="1 6" id="KW-0808">Transferase</keyword>
<dbReference type="PANTHER" id="PTHR31062">
    <property type="entry name" value="XYLOGLUCAN ENDOTRANSGLUCOSYLASE/HYDROLASE PROTEIN 8-RELATED"/>
    <property type="match status" value="1"/>
</dbReference>
<evidence type="ECO:0000256" key="5">
    <source>
        <dbReference type="PIRSR" id="PIRSR005604-1"/>
    </source>
</evidence>
<evidence type="ECO:0000256" key="6">
    <source>
        <dbReference type="RuleBase" id="RU361120"/>
    </source>
</evidence>
<dbReference type="GO" id="GO:0048046">
    <property type="term" value="C:apoplast"/>
    <property type="evidence" value="ECO:0007669"/>
    <property type="project" value="UniProtKB-SubCell"/>
</dbReference>
<dbReference type="Pfam" id="PF00722">
    <property type="entry name" value="Glyco_hydro_16"/>
    <property type="match status" value="1"/>
</dbReference>
<dbReference type="PIRSF" id="PIRSF005604">
    <property type="entry name" value="XET"/>
    <property type="match status" value="1"/>
</dbReference>
<protein>
    <recommendedName>
        <fullName evidence="6">Xyloglucan endotransglucosylase/hydrolase</fullName>
        <ecNumber evidence="6">2.4.1.207</ecNumber>
    </recommendedName>
</protein>
<keyword evidence="3" id="KW-1015">Disulfide bond</keyword>
<evidence type="ECO:0000259" key="8">
    <source>
        <dbReference type="PROSITE" id="PS51762"/>
    </source>
</evidence>
<keyword evidence="10" id="KW-1185">Reference proteome</keyword>
<proteinExistence type="inferred from homology"/>
<dbReference type="InterPro" id="IPR044791">
    <property type="entry name" value="Beta-glucanase/XTH"/>
</dbReference>
<dbReference type="PRINTS" id="PR00737">
    <property type="entry name" value="GLHYDRLASE16"/>
</dbReference>
<keyword evidence="6" id="KW-0052">Apoplast</keyword>
<dbReference type="PROSITE" id="PS51762">
    <property type="entry name" value="GH16_2"/>
    <property type="match status" value="1"/>
</dbReference>
<dbReference type="InterPro" id="IPR013320">
    <property type="entry name" value="ConA-like_dom_sf"/>
</dbReference>
<feature type="transmembrane region" description="Helical" evidence="7">
    <location>
        <begin position="7"/>
        <end position="26"/>
    </location>
</feature>
<evidence type="ECO:0000256" key="1">
    <source>
        <dbReference type="ARBA" id="ARBA00022679"/>
    </source>
</evidence>
<accession>A0AAV3P0S2</accession>
<comment type="subcellular location">
    <subcellularLocation>
        <location evidence="6">Secreted</location>
        <location evidence="6">Cell wall</location>
    </subcellularLocation>
    <subcellularLocation>
        <location evidence="6">Secreted</location>
        <location evidence="6">Extracellular space</location>
        <location evidence="6">Apoplast</location>
    </subcellularLocation>
</comment>
<comment type="caution">
    <text evidence="9">The sequence shown here is derived from an EMBL/GenBank/DDBJ whole genome shotgun (WGS) entry which is preliminary data.</text>
</comment>
<organism evidence="9 10">
    <name type="scientific">Lithospermum erythrorhizon</name>
    <name type="common">Purple gromwell</name>
    <name type="synonym">Lithospermum officinale var. erythrorhizon</name>
    <dbReference type="NCBI Taxonomy" id="34254"/>
    <lineage>
        <taxon>Eukaryota</taxon>
        <taxon>Viridiplantae</taxon>
        <taxon>Streptophyta</taxon>
        <taxon>Embryophyta</taxon>
        <taxon>Tracheophyta</taxon>
        <taxon>Spermatophyta</taxon>
        <taxon>Magnoliopsida</taxon>
        <taxon>eudicotyledons</taxon>
        <taxon>Gunneridae</taxon>
        <taxon>Pentapetalae</taxon>
        <taxon>asterids</taxon>
        <taxon>lamiids</taxon>
        <taxon>Boraginales</taxon>
        <taxon>Boraginaceae</taxon>
        <taxon>Boraginoideae</taxon>
        <taxon>Lithospermeae</taxon>
        <taxon>Lithospermum</taxon>
    </lineage>
</organism>
<dbReference type="Proteomes" id="UP001454036">
    <property type="component" value="Unassembled WGS sequence"/>
</dbReference>
<comment type="PTM">
    <text evidence="6">Contains at least one intrachain disulfide bond essential for its enzymatic activity.</text>
</comment>
<dbReference type="SUPFAM" id="SSF49899">
    <property type="entry name" value="Concanavalin A-like lectins/glucanases"/>
    <property type="match status" value="1"/>
</dbReference>
<dbReference type="GO" id="GO:0004553">
    <property type="term" value="F:hydrolase activity, hydrolyzing O-glycosyl compounds"/>
    <property type="evidence" value="ECO:0007669"/>
    <property type="project" value="InterPro"/>
</dbReference>
<keyword evidence="4 6" id="KW-0326">Glycosidase</keyword>
<dbReference type="Pfam" id="PF06955">
    <property type="entry name" value="XET_C"/>
    <property type="match status" value="1"/>
</dbReference>
<evidence type="ECO:0000256" key="3">
    <source>
        <dbReference type="ARBA" id="ARBA00023157"/>
    </source>
</evidence>
<comment type="function">
    <text evidence="6">Catalyzes xyloglucan endohydrolysis (XEH) and/or endotransglycosylation (XET). Cleaves and religates xyloglucan polymers, an essential constituent of the primary cell wall, and thereby participates in cell wall construction of growing tissues.</text>
</comment>
<dbReference type="Gene3D" id="2.60.120.200">
    <property type="match status" value="1"/>
</dbReference>
<evidence type="ECO:0000256" key="2">
    <source>
        <dbReference type="ARBA" id="ARBA00022801"/>
    </source>
</evidence>
<dbReference type="AlphaFoldDB" id="A0AAV3P0S2"/>
<name>A0AAV3P0S2_LITER</name>
<dbReference type="GO" id="GO:0042546">
    <property type="term" value="P:cell wall biogenesis"/>
    <property type="evidence" value="ECO:0007669"/>
    <property type="project" value="InterPro"/>
</dbReference>
<dbReference type="GO" id="GO:0071555">
    <property type="term" value="P:cell wall organization"/>
    <property type="evidence" value="ECO:0007669"/>
    <property type="project" value="UniProtKB-KW"/>
</dbReference>
<reference evidence="9 10" key="1">
    <citation type="submission" date="2024-01" db="EMBL/GenBank/DDBJ databases">
        <title>The complete chloroplast genome sequence of Lithospermum erythrorhizon: insights into the phylogenetic relationship among Boraginaceae species and the maternal lineages of purple gromwells.</title>
        <authorList>
            <person name="Okada T."/>
            <person name="Watanabe K."/>
        </authorList>
    </citation>
    <scope>NUCLEOTIDE SEQUENCE [LARGE SCALE GENOMIC DNA]</scope>
</reference>
<keyword evidence="7" id="KW-0812">Transmembrane</keyword>